<reference evidence="1 2" key="1">
    <citation type="submission" date="2014-03" db="EMBL/GenBank/DDBJ databases">
        <title>Bradyrhizobium valentinum sp. nov., isolated from effective nodules of Lupinus mariae-josephae, a lupine endemic of basic-lime soils in Eastern Spain.</title>
        <authorList>
            <person name="Duran D."/>
            <person name="Rey L."/>
            <person name="Navarro A."/>
            <person name="Busquets A."/>
            <person name="Imperial J."/>
            <person name="Ruiz-Argueso T."/>
        </authorList>
    </citation>
    <scope>NUCLEOTIDE SEQUENCE [LARGE SCALE GENOMIC DNA]</scope>
    <source>
        <strain evidence="1 2">Ro19</strain>
    </source>
</reference>
<dbReference type="EMBL" id="LLYA01000112">
    <property type="protein sequence ID" value="KRR27646.1"/>
    <property type="molecule type" value="Genomic_DNA"/>
</dbReference>
<comment type="caution">
    <text evidence="1">The sequence shown here is derived from an EMBL/GenBank/DDBJ whole genome shotgun (WGS) entry which is preliminary data.</text>
</comment>
<proteinExistence type="predicted"/>
<gene>
    <name evidence="1" type="ORF">CQ13_04505</name>
</gene>
<evidence type="ECO:0000313" key="1">
    <source>
        <dbReference type="EMBL" id="KRR27646.1"/>
    </source>
</evidence>
<dbReference type="Proteomes" id="UP000052023">
    <property type="component" value="Unassembled WGS sequence"/>
</dbReference>
<organism evidence="1 2">
    <name type="scientific">Bradyrhizobium retamae</name>
    <dbReference type="NCBI Taxonomy" id="1300035"/>
    <lineage>
        <taxon>Bacteria</taxon>
        <taxon>Pseudomonadati</taxon>
        <taxon>Pseudomonadota</taxon>
        <taxon>Alphaproteobacteria</taxon>
        <taxon>Hyphomicrobiales</taxon>
        <taxon>Nitrobacteraceae</taxon>
        <taxon>Bradyrhizobium</taxon>
    </lineage>
</organism>
<keyword evidence="2" id="KW-1185">Reference proteome</keyword>
<name>A0A0R3N653_9BRAD</name>
<evidence type="ECO:0000313" key="2">
    <source>
        <dbReference type="Proteomes" id="UP000052023"/>
    </source>
</evidence>
<protein>
    <submittedName>
        <fullName evidence="1">Uncharacterized protein</fullName>
    </submittedName>
</protein>
<sequence>MFVKQWQEHCHPLLRPVARLAGVVAPNGKAPVYLRATITMKRKDASVAARRLSISIRAS</sequence>
<dbReference type="AlphaFoldDB" id="A0A0R3N653"/>
<accession>A0A0R3N653</accession>